<gene>
    <name evidence="1" type="ORF">F2P56_014327</name>
</gene>
<accession>A0A833XDG5</accession>
<reference evidence="1" key="1">
    <citation type="submission" date="2015-10" db="EMBL/GenBank/DDBJ databases">
        <authorList>
            <person name="Martinez-Garcia P.J."/>
            <person name="Crepeau M.W."/>
            <person name="Puiu D."/>
            <person name="Gonzalez-Ibeas D."/>
            <person name="Whalen J."/>
            <person name="Stevens K."/>
            <person name="Paul R."/>
            <person name="Butterfield T."/>
            <person name="Britton M."/>
            <person name="Reagan R."/>
            <person name="Chakraborty S."/>
            <person name="Walawage S.L."/>
            <person name="Vasquez-Gross H.A."/>
            <person name="Cardeno C."/>
            <person name="Famula R."/>
            <person name="Pratt K."/>
            <person name="Kuruganti S."/>
            <person name="Aradhya M.K."/>
            <person name="Leslie C.A."/>
            <person name="Dandekar A.M."/>
            <person name="Salzberg S.L."/>
            <person name="Wegrzyn J.L."/>
            <person name="Langley C.H."/>
            <person name="Neale D.B."/>
        </authorList>
    </citation>
    <scope>NUCLEOTIDE SEQUENCE</scope>
    <source>
        <tissue evidence="1">Leaves</tissue>
    </source>
</reference>
<proteinExistence type="predicted"/>
<dbReference type="AlphaFoldDB" id="A0A833XDG5"/>
<dbReference type="Gramene" id="Jr07_06320_p2">
    <property type="protein sequence ID" value="cds.Jr07_06320_p2"/>
    <property type="gene ID" value="Jr07_06320"/>
</dbReference>
<dbReference type="EMBL" id="LIHL02000007">
    <property type="protein sequence ID" value="KAF5464235.1"/>
    <property type="molecule type" value="Genomic_DNA"/>
</dbReference>
<evidence type="ECO:0000313" key="2">
    <source>
        <dbReference type="Proteomes" id="UP000619265"/>
    </source>
</evidence>
<organism evidence="1 2">
    <name type="scientific">Juglans regia</name>
    <name type="common">English walnut</name>
    <dbReference type="NCBI Taxonomy" id="51240"/>
    <lineage>
        <taxon>Eukaryota</taxon>
        <taxon>Viridiplantae</taxon>
        <taxon>Streptophyta</taxon>
        <taxon>Embryophyta</taxon>
        <taxon>Tracheophyta</taxon>
        <taxon>Spermatophyta</taxon>
        <taxon>Magnoliopsida</taxon>
        <taxon>eudicotyledons</taxon>
        <taxon>Gunneridae</taxon>
        <taxon>Pentapetalae</taxon>
        <taxon>rosids</taxon>
        <taxon>fabids</taxon>
        <taxon>Fagales</taxon>
        <taxon>Juglandaceae</taxon>
        <taxon>Juglans</taxon>
    </lineage>
</organism>
<evidence type="ECO:0000313" key="1">
    <source>
        <dbReference type="EMBL" id="KAF5464235.1"/>
    </source>
</evidence>
<sequence length="139" mass="15909">MDLPGTRLGVVDSEDFVERVALYTRMFLMGLRLSFCCPIRDVLDFLGLGHSQLFPNAWKILLSCFVFWRQVWSSLVRNIPTSLPESSFIATMLDVTMGTSVAFVLGLDIEWHVWTLATAMPKIHIRSFSSFLVWIGSFW</sequence>
<dbReference type="Proteomes" id="UP000619265">
    <property type="component" value="Unassembled WGS sequence"/>
</dbReference>
<comment type="caution">
    <text evidence="1">The sequence shown here is derived from an EMBL/GenBank/DDBJ whole genome shotgun (WGS) entry which is preliminary data.</text>
</comment>
<protein>
    <submittedName>
        <fullName evidence="1">Uncharacterized protein</fullName>
    </submittedName>
</protein>
<reference evidence="1" key="2">
    <citation type="submission" date="2020-03" db="EMBL/GenBank/DDBJ databases">
        <title>Walnut 2.0.</title>
        <authorList>
            <person name="Marrano A."/>
            <person name="Britton M."/>
            <person name="Zimin A.V."/>
            <person name="Zaini P.A."/>
            <person name="Workman R."/>
            <person name="Puiu D."/>
            <person name="Bianco L."/>
            <person name="Allen B.J."/>
            <person name="Troggio M."/>
            <person name="Leslie C.A."/>
            <person name="Timp W."/>
            <person name="Dendekar A."/>
            <person name="Salzberg S.L."/>
            <person name="Neale D.B."/>
        </authorList>
    </citation>
    <scope>NUCLEOTIDE SEQUENCE</scope>
    <source>
        <tissue evidence="1">Leaves</tissue>
    </source>
</reference>
<name>A0A833XDG5_JUGRE</name>